<protein>
    <submittedName>
        <fullName evidence="2">Cupin domain-containing protein</fullName>
    </submittedName>
</protein>
<feature type="domain" description="DUF985" evidence="1">
    <location>
        <begin position="7"/>
        <end position="147"/>
    </location>
</feature>
<dbReference type="InterPro" id="IPR009327">
    <property type="entry name" value="Cupin_DUF985"/>
</dbReference>
<dbReference type="Gene3D" id="2.60.120.10">
    <property type="entry name" value="Jelly Rolls"/>
    <property type="match status" value="1"/>
</dbReference>
<comment type="caution">
    <text evidence="2">The sequence shown here is derived from an EMBL/GenBank/DDBJ whole genome shotgun (WGS) entry which is preliminary data.</text>
</comment>
<dbReference type="RefSeq" id="WP_283202283.1">
    <property type="nucleotide sequence ID" value="NZ_JASGCB010000001.1"/>
</dbReference>
<dbReference type="PANTHER" id="PTHR33387">
    <property type="entry name" value="RMLC-LIKE JELLY ROLL FOLD PROTEIN"/>
    <property type="match status" value="1"/>
</dbReference>
<dbReference type="PANTHER" id="PTHR33387:SF3">
    <property type="entry name" value="DUF985 DOMAIN-CONTAINING PROTEIN"/>
    <property type="match status" value="1"/>
</dbReference>
<reference evidence="2 3" key="1">
    <citation type="submission" date="2023-04" db="EMBL/GenBank/DDBJ databases">
        <title>A. sendaiensis sub sp. chiapanensis a novel subspecie with specific adaptation in bacterial cell wall isolated from an active volcano.</title>
        <authorList>
            <person name="Alvarez Gutierrez P.E."/>
            <person name="Ortiz Cortes L.Y."/>
        </authorList>
    </citation>
    <scope>NUCLEOTIDE SEQUENCE [LARGE SCALE GENOMIC DNA]</scope>
    <source>
        <strain evidence="2 3">PA2</strain>
    </source>
</reference>
<dbReference type="InterPro" id="IPR011051">
    <property type="entry name" value="RmlC_Cupin_sf"/>
</dbReference>
<sequence>MNADAHRWIERLQLTPHPEGGYYREIYHSPRYLRDPATVEAYGGARRTATSIYFLLPEGDVSRLHRLRSDELWYFHHGRPVVVHLFHPNGRYEARELGLPDVPGREPQVLVPAGTIFGAELAPGDGAAFALVGCMVTPGFDFEDFELVSRDEVTPRFPAQKDVIARLT</sequence>
<gene>
    <name evidence="2" type="ORF">QID03_00360</name>
</gene>
<dbReference type="CDD" id="cd06121">
    <property type="entry name" value="cupin_YML079wp"/>
    <property type="match status" value="1"/>
</dbReference>
<accession>A0ABT6XU56</accession>
<dbReference type="Proteomes" id="UP001529245">
    <property type="component" value="Unassembled WGS sequence"/>
</dbReference>
<dbReference type="Pfam" id="PF06172">
    <property type="entry name" value="Cupin_5"/>
    <property type="match status" value="1"/>
</dbReference>
<proteinExistence type="predicted"/>
<organism evidence="2 3">
    <name type="scientific">Alicyclobacillus sendaiensis PA2</name>
    <dbReference type="NCBI Taxonomy" id="3029425"/>
    <lineage>
        <taxon>Bacteria</taxon>
        <taxon>Bacillati</taxon>
        <taxon>Bacillota</taxon>
        <taxon>Bacilli</taxon>
        <taxon>Bacillales</taxon>
        <taxon>Alicyclobacillaceae</taxon>
        <taxon>Alicyclobacillus</taxon>
    </lineage>
</organism>
<dbReference type="SUPFAM" id="SSF51182">
    <property type="entry name" value="RmlC-like cupins"/>
    <property type="match status" value="1"/>
</dbReference>
<keyword evidence="3" id="KW-1185">Reference proteome</keyword>
<evidence type="ECO:0000259" key="1">
    <source>
        <dbReference type="Pfam" id="PF06172"/>
    </source>
</evidence>
<dbReference type="EMBL" id="JASGCB010000001">
    <property type="protein sequence ID" value="MDI9258629.1"/>
    <property type="molecule type" value="Genomic_DNA"/>
</dbReference>
<evidence type="ECO:0000313" key="3">
    <source>
        <dbReference type="Proteomes" id="UP001529245"/>
    </source>
</evidence>
<name>A0ABT6XU56_ALISE</name>
<evidence type="ECO:0000313" key="2">
    <source>
        <dbReference type="EMBL" id="MDI9258629.1"/>
    </source>
</evidence>
<dbReference type="InterPro" id="IPR039935">
    <property type="entry name" value="YML079W-like"/>
</dbReference>
<dbReference type="InterPro" id="IPR014710">
    <property type="entry name" value="RmlC-like_jellyroll"/>
</dbReference>